<evidence type="ECO:0000313" key="2">
    <source>
        <dbReference type="EMBL" id="MCY1006835.1"/>
    </source>
</evidence>
<evidence type="ECO:0000313" key="3">
    <source>
        <dbReference type="Proteomes" id="UP001150924"/>
    </source>
</evidence>
<gene>
    <name evidence="2" type="ORF">OV079_14990</name>
</gene>
<sequence>MASARAAETVQELEGQVSMDSLGQFFVAFDVPAGTRAIEIAHDDCRTTTSSTGASSTRRVCSAAGAAATR</sequence>
<dbReference type="RefSeq" id="WP_267769244.1">
    <property type="nucleotide sequence ID" value="NZ_JAPNKE010000002.1"/>
</dbReference>
<feature type="compositionally biased region" description="Low complexity" evidence="1">
    <location>
        <begin position="47"/>
        <end position="59"/>
    </location>
</feature>
<comment type="caution">
    <text evidence="2">The sequence shown here is derived from an EMBL/GenBank/DDBJ whole genome shotgun (WGS) entry which is preliminary data.</text>
</comment>
<dbReference type="EMBL" id="JAPNKE010000002">
    <property type="protein sequence ID" value="MCY1006835.1"/>
    <property type="molecule type" value="Genomic_DNA"/>
</dbReference>
<name>A0A9X3IXC2_9BACT</name>
<keyword evidence="3" id="KW-1185">Reference proteome</keyword>
<evidence type="ECO:0000256" key="1">
    <source>
        <dbReference type="SAM" id="MobiDB-lite"/>
    </source>
</evidence>
<protein>
    <submittedName>
        <fullName evidence="2">Uncharacterized protein</fullName>
    </submittedName>
</protein>
<proteinExistence type="predicted"/>
<dbReference type="AlphaFoldDB" id="A0A9X3IXC2"/>
<accession>A0A9X3IXC2</accession>
<reference evidence="2" key="1">
    <citation type="submission" date="2022-11" db="EMBL/GenBank/DDBJ databases">
        <title>Minimal conservation of predation-associated metabolite biosynthetic gene clusters underscores biosynthetic potential of Myxococcota including descriptions for ten novel species: Archangium lansinium sp. nov., Myxococcus landrumus sp. nov., Nannocystis bai.</title>
        <authorList>
            <person name="Ahearne A."/>
            <person name="Stevens C."/>
            <person name="Phillips K."/>
        </authorList>
    </citation>
    <scope>NUCLEOTIDE SEQUENCE</scope>
    <source>
        <strain evidence="2">Na p29</strain>
    </source>
</reference>
<organism evidence="2 3">
    <name type="scientific">Nannocystis pusilla</name>
    <dbReference type="NCBI Taxonomy" id="889268"/>
    <lineage>
        <taxon>Bacteria</taxon>
        <taxon>Pseudomonadati</taxon>
        <taxon>Myxococcota</taxon>
        <taxon>Polyangia</taxon>
        <taxon>Nannocystales</taxon>
        <taxon>Nannocystaceae</taxon>
        <taxon>Nannocystis</taxon>
    </lineage>
</organism>
<dbReference type="Proteomes" id="UP001150924">
    <property type="component" value="Unassembled WGS sequence"/>
</dbReference>
<feature type="region of interest" description="Disordered" evidence="1">
    <location>
        <begin position="47"/>
        <end position="70"/>
    </location>
</feature>